<accession>A0A0G0JUR3</accession>
<evidence type="ECO:0000313" key="2">
    <source>
        <dbReference type="EMBL" id="KKQ40659.1"/>
    </source>
</evidence>
<dbReference type="Pfam" id="PF00535">
    <property type="entry name" value="Glycos_transf_2"/>
    <property type="match status" value="1"/>
</dbReference>
<dbReference type="PANTHER" id="PTHR22916:SF3">
    <property type="entry name" value="UDP-GLCNAC:BETAGAL BETA-1,3-N-ACETYLGLUCOSAMINYLTRANSFERASE-LIKE PROTEIN 1"/>
    <property type="match status" value="1"/>
</dbReference>
<name>A0A0G0JUR3_9BACT</name>
<dbReference type="Gene3D" id="3.90.550.10">
    <property type="entry name" value="Spore Coat Polysaccharide Biosynthesis Protein SpsA, Chain A"/>
    <property type="match status" value="1"/>
</dbReference>
<protein>
    <submittedName>
        <fullName evidence="2">Glycosyl transferase family 2</fullName>
    </submittedName>
</protein>
<reference evidence="2 3" key="1">
    <citation type="journal article" date="2015" name="Nature">
        <title>rRNA introns, odd ribosomes, and small enigmatic genomes across a large radiation of phyla.</title>
        <authorList>
            <person name="Brown C.T."/>
            <person name="Hug L.A."/>
            <person name="Thomas B.C."/>
            <person name="Sharon I."/>
            <person name="Castelle C.J."/>
            <person name="Singh A."/>
            <person name="Wilkins M.J."/>
            <person name="Williams K.H."/>
            <person name="Banfield J.F."/>
        </authorList>
    </citation>
    <scope>NUCLEOTIDE SEQUENCE [LARGE SCALE GENOMIC DNA]</scope>
</reference>
<proteinExistence type="predicted"/>
<dbReference type="PANTHER" id="PTHR22916">
    <property type="entry name" value="GLYCOSYLTRANSFERASE"/>
    <property type="match status" value="1"/>
</dbReference>
<dbReference type="InterPro" id="IPR029044">
    <property type="entry name" value="Nucleotide-diphossugar_trans"/>
</dbReference>
<keyword evidence="2" id="KW-0808">Transferase</keyword>
<gene>
    <name evidence="2" type="ORF">US58_C0014G0021</name>
</gene>
<feature type="domain" description="Glycosyltransferase 2-like" evidence="1">
    <location>
        <begin position="5"/>
        <end position="125"/>
    </location>
</feature>
<organism evidence="2 3">
    <name type="scientific">Candidatus Magasanikbacteria bacterium GW2011_GWA2_37_8</name>
    <dbReference type="NCBI Taxonomy" id="1619036"/>
    <lineage>
        <taxon>Bacteria</taxon>
        <taxon>Candidatus Magasanikiibacteriota</taxon>
    </lineage>
</organism>
<dbReference type="PATRIC" id="fig|1619036.3.peg.454"/>
<dbReference type="AlphaFoldDB" id="A0A0G0JUR3"/>
<dbReference type="CDD" id="cd00761">
    <property type="entry name" value="Glyco_tranf_GTA_type"/>
    <property type="match status" value="1"/>
</dbReference>
<evidence type="ECO:0000313" key="3">
    <source>
        <dbReference type="Proteomes" id="UP000034333"/>
    </source>
</evidence>
<comment type="caution">
    <text evidence="2">The sequence shown here is derived from an EMBL/GenBank/DDBJ whole genome shotgun (WGS) entry which is preliminary data.</text>
</comment>
<dbReference type="EMBL" id="LBTN01000014">
    <property type="protein sequence ID" value="KKQ40659.1"/>
    <property type="molecule type" value="Genomic_DNA"/>
</dbReference>
<evidence type="ECO:0000259" key="1">
    <source>
        <dbReference type="Pfam" id="PF00535"/>
    </source>
</evidence>
<sequence length="306" mass="36112">MQKITIAIPAYNRKDYLIKCLESILHQTFQDFEIIIFDNHSDYNIANLINQFCDSRISFIQNDANVGQLGNFNKVVKYQFNSPYVMIFHDDDTMHPQLLERTLKVLENNYNLLWVGTNLRFVHDSSDMDKFKELPKEVKFSVYNSVELTRLLLNNFHLAFDTVLYRTNCMIDSESFSLEYNKWFDRPFLVELSKKGEIGIIDEPLVNYRMHPGQVAKTDDCKIFDYIINLFKFYFNSLPKPLTKLDEKLFFKWSTNNLLQSASNFSSSLGGYINLLKKCSQLNLFKFSYINARGLYYFLKAFIKFL</sequence>
<dbReference type="STRING" id="1619036.US58_C0014G0021"/>
<dbReference type="GO" id="GO:0016758">
    <property type="term" value="F:hexosyltransferase activity"/>
    <property type="evidence" value="ECO:0007669"/>
    <property type="project" value="UniProtKB-ARBA"/>
</dbReference>
<dbReference type="SUPFAM" id="SSF53448">
    <property type="entry name" value="Nucleotide-diphospho-sugar transferases"/>
    <property type="match status" value="1"/>
</dbReference>
<dbReference type="InterPro" id="IPR001173">
    <property type="entry name" value="Glyco_trans_2-like"/>
</dbReference>
<dbReference type="Proteomes" id="UP000034333">
    <property type="component" value="Unassembled WGS sequence"/>
</dbReference>